<feature type="compositionally biased region" description="Basic residues" evidence="1">
    <location>
        <begin position="16"/>
        <end position="30"/>
    </location>
</feature>
<dbReference type="AlphaFoldDB" id="A0A250XNN9"/>
<gene>
    <name evidence="2" type="ORF">CEUSTIGMA_g11943.t1</name>
</gene>
<protein>
    <submittedName>
        <fullName evidence="2">Uncharacterized protein</fullName>
    </submittedName>
</protein>
<feature type="region of interest" description="Disordered" evidence="1">
    <location>
        <begin position="15"/>
        <end position="139"/>
    </location>
</feature>
<dbReference type="EMBL" id="BEGY01000127">
    <property type="protein sequence ID" value="GAX84522.1"/>
    <property type="molecule type" value="Genomic_DNA"/>
</dbReference>
<feature type="region of interest" description="Disordered" evidence="1">
    <location>
        <begin position="172"/>
        <end position="195"/>
    </location>
</feature>
<reference evidence="2 3" key="1">
    <citation type="submission" date="2017-08" db="EMBL/GenBank/DDBJ databases">
        <title>Acidophilic green algal genome provides insights into adaptation to an acidic environment.</title>
        <authorList>
            <person name="Hirooka S."/>
            <person name="Hirose Y."/>
            <person name="Kanesaki Y."/>
            <person name="Higuchi S."/>
            <person name="Fujiwara T."/>
            <person name="Onuma R."/>
            <person name="Era A."/>
            <person name="Ohbayashi R."/>
            <person name="Uzuka A."/>
            <person name="Nozaki H."/>
            <person name="Yoshikawa H."/>
            <person name="Miyagishima S.Y."/>
        </authorList>
    </citation>
    <scope>NUCLEOTIDE SEQUENCE [LARGE SCALE GENOMIC DNA]</scope>
    <source>
        <strain evidence="2 3">NIES-2499</strain>
    </source>
</reference>
<feature type="compositionally biased region" description="Low complexity" evidence="1">
    <location>
        <begin position="55"/>
        <end position="135"/>
    </location>
</feature>
<evidence type="ECO:0000313" key="2">
    <source>
        <dbReference type="EMBL" id="GAX84522.1"/>
    </source>
</evidence>
<sequence>MSVYDSTVSHVDLHARRTAAVRPRRRRRRDQRGAGIHERRAAPTTAVVGLRRTLAAANDATSPADDASASPTNDATTSPTDDATTSPTDDASPTDATSTASSTTASSATDDATATTDATTATTDAAADTAPSASDASERWLSTAAAGRGGGADGMAVVEYSALNSRFKRNIHARSSTMSTSNSTTPTSNSAPPRIFQIGSDELDRGGPDSVLSVISVACELLGLTAETRQAADEAHRTIQGSGGFALSRKRKSRKVMEPGARAAACIYAAVTRQVLDVSREEIAVKCGTTVRLMVDDDAYTKLYPDLSEVRRDYERIRKSGKTICIVPEWNAQLSDVARQSIRTLQEEHHASTDSMSLALGIVHTLCGVRHQ</sequence>
<feature type="compositionally biased region" description="Basic and acidic residues" evidence="1">
    <location>
        <begin position="31"/>
        <end position="41"/>
    </location>
</feature>
<dbReference type="Proteomes" id="UP000232323">
    <property type="component" value="Unassembled WGS sequence"/>
</dbReference>
<evidence type="ECO:0000256" key="1">
    <source>
        <dbReference type="SAM" id="MobiDB-lite"/>
    </source>
</evidence>
<organism evidence="2 3">
    <name type="scientific">Chlamydomonas eustigma</name>
    <dbReference type="NCBI Taxonomy" id="1157962"/>
    <lineage>
        <taxon>Eukaryota</taxon>
        <taxon>Viridiplantae</taxon>
        <taxon>Chlorophyta</taxon>
        <taxon>core chlorophytes</taxon>
        <taxon>Chlorophyceae</taxon>
        <taxon>CS clade</taxon>
        <taxon>Chlamydomonadales</taxon>
        <taxon>Chlamydomonadaceae</taxon>
        <taxon>Chlamydomonas</taxon>
    </lineage>
</organism>
<name>A0A250XNN9_9CHLO</name>
<keyword evidence="3" id="KW-1185">Reference proteome</keyword>
<comment type="caution">
    <text evidence="2">The sequence shown here is derived from an EMBL/GenBank/DDBJ whole genome shotgun (WGS) entry which is preliminary data.</text>
</comment>
<evidence type="ECO:0000313" key="3">
    <source>
        <dbReference type="Proteomes" id="UP000232323"/>
    </source>
</evidence>
<accession>A0A250XNN9</accession>
<proteinExistence type="predicted"/>
<feature type="compositionally biased region" description="Low complexity" evidence="1">
    <location>
        <begin position="175"/>
        <end position="190"/>
    </location>
</feature>